<dbReference type="InParanoid" id="D8MAG1"/>
<dbReference type="Proteomes" id="UP000008312">
    <property type="component" value="Unassembled WGS sequence"/>
</dbReference>
<organism evidence="1">
    <name type="scientific">Blastocystis hominis</name>
    <dbReference type="NCBI Taxonomy" id="12968"/>
    <lineage>
        <taxon>Eukaryota</taxon>
        <taxon>Sar</taxon>
        <taxon>Stramenopiles</taxon>
        <taxon>Bigyra</taxon>
        <taxon>Opalozoa</taxon>
        <taxon>Opalinata</taxon>
        <taxon>Blastocystidae</taxon>
        <taxon>Blastocystis</taxon>
    </lineage>
</organism>
<dbReference type="AlphaFoldDB" id="D8MAG1"/>
<feature type="non-terminal residue" evidence="1">
    <location>
        <position position="1"/>
    </location>
</feature>
<protein>
    <submittedName>
        <fullName evidence="1">Uncharacterized protein</fullName>
    </submittedName>
</protein>
<dbReference type="GeneID" id="24921700"/>
<evidence type="ECO:0000313" key="2">
    <source>
        <dbReference type="Proteomes" id="UP000008312"/>
    </source>
</evidence>
<name>D8MAG1_BLAHO</name>
<keyword evidence="2" id="KW-1185">Reference proteome</keyword>
<proteinExistence type="predicted"/>
<gene>
    <name evidence="1" type="ORF">GSBLH_T00004691001</name>
</gene>
<accession>D8MAG1</accession>
<dbReference type="RefSeq" id="XP_012899098.1">
    <property type="nucleotide sequence ID" value="XM_013043644.1"/>
</dbReference>
<reference evidence="1" key="1">
    <citation type="submission" date="2010-02" db="EMBL/GenBank/DDBJ databases">
        <title>Sequencing and annotation of the Blastocystis hominis genome.</title>
        <authorList>
            <person name="Wincker P."/>
        </authorList>
    </citation>
    <scope>NUCLEOTIDE SEQUENCE</scope>
    <source>
        <strain evidence="1">Singapore isolate B</strain>
    </source>
</reference>
<evidence type="ECO:0000313" key="1">
    <source>
        <dbReference type="EMBL" id="CBK25050.2"/>
    </source>
</evidence>
<dbReference type="EMBL" id="FN668689">
    <property type="protein sequence ID" value="CBK25050.2"/>
    <property type="molecule type" value="Genomic_DNA"/>
</dbReference>
<sequence length="33" mass="3872">NTWFAKLVYFSCNKKLMVQTTGSIQDVIFELFV</sequence>